<dbReference type="EMBL" id="CAJVRL010000058">
    <property type="protein sequence ID" value="CAG8954935.1"/>
    <property type="molecule type" value="Genomic_DNA"/>
</dbReference>
<reference evidence="1" key="1">
    <citation type="submission" date="2021-07" db="EMBL/GenBank/DDBJ databases">
        <authorList>
            <person name="Durling M."/>
        </authorList>
    </citation>
    <scope>NUCLEOTIDE SEQUENCE</scope>
</reference>
<name>A0A9N9PT86_9HELO</name>
<gene>
    <name evidence="1" type="ORF">HYFRA_00008623</name>
</gene>
<proteinExistence type="predicted"/>
<evidence type="ECO:0000313" key="2">
    <source>
        <dbReference type="Proteomes" id="UP000696280"/>
    </source>
</evidence>
<keyword evidence="2" id="KW-1185">Reference proteome</keyword>
<protein>
    <submittedName>
        <fullName evidence="1">Uncharacterized protein</fullName>
    </submittedName>
</protein>
<comment type="caution">
    <text evidence="1">The sequence shown here is derived from an EMBL/GenBank/DDBJ whole genome shotgun (WGS) entry which is preliminary data.</text>
</comment>
<dbReference type="AlphaFoldDB" id="A0A9N9PT86"/>
<evidence type="ECO:0000313" key="1">
    <source>
        <dbReference type="EMBL" id="CAG8954935.1"/>
    </source>
</evidence>
<accession>A0A9N9PT86</accession>
<sequence>MILKITFGPPRFVVPTEKVTGTFETTNPTQQAYQTQYFSELSFNPVIAIIIGLFFPNTSTQVPKE</sequence>
<organism evidence="1 2">
    <name type="scientific">Hymenoscyphus fraxineus</name>
    <dbReference type="NCBI Taxonomy" id="746836"/>
    <lineage>
        <taxon>Eukaryota</taxon>
        <taxon>Fungi</taxon>
        <taxon>Dikarya</taxon>
        <taxon>Ascomycota</taxon>
        <taxon>Pezizomycotina</taxon>
        <taxon>Leotiomycetes</taxon>
        <taxon>Helotiales</taxon>
        <taxon>Helotiaceae</taxon>
        <taxon>Hymenoscyphus</taxon>
    </lineage>
</organism>
<dbReference type="Proteomes" id="UP000696280">
    <property type="component" value="Unassembled WGS sequence"/>
</dbReference>